<dbReference type="InterPro" id="IPR017853">
    <property type="entry name" value="GH"/>
</dbReference>
<evidence type="ECO:0008006" key="3">
    <source>
        <dbReference type="Google" id="ProtNLM"/>
    </source>
</evidence>
<dbReference type="RefSeq" id="WP_129951658.1">
    <property type="nucleotide sequence ID" value="NZ_JAFMOS010000361.1"/>
</dbReference>
<dbReference type="InterPro" id="IPR052750">
    <property type="entry name" value="GH18_Chitinase"/>
</dbReference>
<reference evidence="1 2" key="1">
    <citation type="submission" date="2021-03" db="EMBL/GenBank/DDBJ databases">
        <title>Five novel Rahnella species.</title>
        <authorList>
            <person name="Brady C."/>
            <person name="Asselin J."/>
            <person name="Beer S."/>
            <person name="Bruberg M.B."/>
            <person name="Crampton B."/>
            <person name="Venter S."/>
            <person name="Arnold D."/>
            <person name="Denman S."/>
        </authorList>
    </citation>
    <scope>NUCLEOTIDE SEQUENCE [LARGE SCALE GENOMIC DNA]</scope>
    <source>
        <strain evidence="1 2">L72c</strain>
    </source>
</reference>
<name>A0ABS6KW90_9GAMM</name>
<comment type="caution">
    <text evidence="1">The sequence shown here is derived from an EMBL/GenBank/DDBJ whole genome shotgun (WGS) entry which is preliminary data.</text>
</comment>
<evidence type="ECO:0000313" key="2">
    <source>
        <dbReference type="Proteomes" id="UP000699865"/>
    </source>
</evidence>
<proteinExistence type="predicted"/>
<dbReference type="PANTHER" id="PTHR42976">
    <property type="entry name" value="BIFUNCTIONAL CHITINASE/LYSOZYME-RELATED"/>
    <property type="match status" value="1"/>
</dbReference>
<keyword evidence="2" id="KW-1185">Reference proteome</keyword>
<dbReference type="Proteomes" id="UP000699865">
    <property type="component" value="Unassembled WGS sequence"/>
</dbReference>
<gene>
    <name evidence="1" type="ORF">J1786_02845</name>
</gene>
<organism evidence="1 2">
    <name type="scientific">Rahnella perminowiae</name>
    <dbReference type="NCBI Taxonomy" id="2816244"/>
    <lineage>
        <taxon>Bacteria</taxon>
        <taxon>Pseudomonadati</taxon>
        <taxon>Pseudomonadota</taxon>
        <taxon>Gammaproteobacteria</taxon>
        <taxon>Enterobacterales</taxon>
        <taxon>Yersiniaceae</taxon>
        <taxon>Rahnella</taxon>
    </lineage>
</organism>
<accession>A0ABS6KW90</accession>
<dbReference type="SUPFAM" id="SSF51445">
    <property type="entry name" value="(Trans)glycosidases"/>
    <property type="match status" value="1"/>
</dbReference>
<sequence length="343" mass="37590">MSNSYLPFIDVTINALWSDWQQYPNGRPNPIYYEQALRWKIDGLIFGFLTLDTETNTPCWAASSAMPLEWALPLADELNSAGLSVIISFGGAANSDISTHFSIVELEEIYIATIDMYGAKGLDFDLENGLFDAAKICAALKRVVSLRPDVAISFTLPTLPTGLNLSGVEILRLAKNAGLEFSVNGMAMDYGDPDNDPATQTDMGRAAVEAALSISTQLLLLYPDLSEARRLAKVAVTPMIGLNDDASMFKLDDVNTLTRFAKLNPLSFIGIWSFNRDHPSGYTYVDLETSSNPEQRVAGEYSQLFVLGLTPATTAPGTTLHSGRVWFESHPATKNRRFVCPSR</sequence>
<evidence type="ECO:0000313" key="1">
    <source>
        <dbReference type="EMBL" id="MBU9833770.1"/>
    </source>
</evidence>
<protein>
    <recommendedName>
        <fullName evidence="3">GH18 domain-containing protein</fullName>
    </recommendedName>
</protein>
<dbReference type="EMBL" id="JAFMOU010000057">
    <property type="protein sequence ID" value="MBU9833770.1"/>
    <property type="molecule type" value="Genomic_DNA"/>
</dbReference>
<dbReference type="Gene3D" id="3.20.20.80">
    <property type="entry name" value="Glycosidases"/>
    <property type="match status" value="1"/>
</dbReference>
<dbReference type="PANTHER" id="PTHR42976:SF1">
    <property type="entry name" value="GH18 DOMAIN-CONTAINING PROTEIN-RELATED"/>
    <property type="match status" value="1"/>
</dbReference>